<evidence type="ECO:0000256" key="4">
    <source>
        <dbReference type="ARBA" id="ARBA00023008"/>
    </source>
</evidence>
<evidence type="ECO:0000313" key="11">
    <source>
        <dbReference type="EMBL" id="KAE8667412.1"/>
    </source>
</evidence>
<evidence type="ECO:0000313" key="12">
    <source>
        <dbReference type="Proteomes" id="UP000436088"/>
    </source>
</evidence>
<dbReference type="SMART" id="SM00353">
    <property type="entry name" value="HLH"/>
    <property type="match status" value="1"/>
</dbReference>
<accession>A0A6A2WZ30</accession>
<organism evidence="11 12">
    <name type="scientific">Hibiscus syriacus</name>
    <name type="common">Rose of Sharon</name>
    <dbReference type="NCBI Taxonomy" id="106335"/>
    <lineage>
        <taxon>Eukaryota</taxon>
        <taxon>Viridiplantae</taxon>
        <taxon>Streptophyta</taxon>
        <taxon>Embryophyta</taxon>
        <taxon>Tracheophyta</taxon>
        <taxon>Spermatophyta</taxon>
        <taxon>Magnoliopsida</taxon>
        <taxon>eudicotyledons</taxon>
        <taxon>Gunneridae</taxon>
        <taxon>Pentapetalae</taxon>
        <taxon>rosids</taxon>
        <taxon>malvids</taxon>
        <taxon>Malvales</taxon>
        <taxon>Malvaceae</taxon>
        <taxon>Malvoideae</taxon>
        <taxon>Hibiscus</taxon>
    </lineage>
</organism>
<feature type="compositionally biased region" description="Basic and acidic residues" evidence="9">
    <location>
        <begin position="195"/>
        <end position="211"/>
    </location>
</feature>
<dbReference type="Proteomes" id="UP000436088">
    <property type="component" value="Unassembled WGS sequence"/>
</dbReference>
<dbReference type="InterPro" id="IPR011598">
    <property type="entry name" value="bHLH_dom"/>
</dbReference>
<dbReference type="PROSITE" id="PS50888">
    <property type="entry name" value="BHLH"/>
    <property type="match status" value="1"/>
</dbReference>
<evidence type="ECO:0000256" key="5">
    <source>
        <dbReference type="ARBA" id="ARBA00023015"/>
    </source>
</evidence>
<keyword evidence="5" id="KW-0805">Transcription regulation</keyword>
<dbReference type="GO" id="GO:0003700">
    <property type="term" value="F:DNA-binding transcription factor activity"/>
    <property type="evidence" value="ECO:0007669"/>
    <property type="project" value="TreeGrafter"/>
</dbReference>
<evidence type="ECO:0000256" key="8">
    <source>
        <dbReference type="ARBA" id="ARBA00023242"/>
    </source>
</evidence>
<dbReference type="Gene3D" id="4.10.280.10">
    <property type="entry name" value="Helix-loop-helix DNA-binding domain"/>
    <property type="match status" value="1"/>
</dbReference>
<comment type="subcellular location">
    <subcellularLocation>
        <location evidence="1">Nucleus</location>
    </subcellularLocation>
</comment>
<dbReference type="PROSITE" id="PS00080">
    <property type="entry name" value="MULTICOPPER_OXIDASE2"/>
    <property type="match status" value="1"/>
</dbReference>
<keyword evidence="4" id="KW-0186">Copper</keyword>
<dbReference type="GO" id="GO:0046983">
    <property type="term" value="F:protein dimerization activity"/>
    <property type="evidence" value="ECO:0007669"/>
    <property type="project" value="InterPro"/>
</dbReference>
<dbReference type="Gene3D" id="2.60.40.420">
    <property type="entry name" value="Cupredoxins - blue copper proteins"/>
    <property type="match status" value="1"/>
</dbReference>
<dbReference type="AlphaFoldDB" id="A0A6A2WZ30"/>
<keyword evidence="3" id="KW-0479">Metal-binding</keyword>
<evidence type="ECO:0000256" key="7">
    <source>
        <dbReference type="ARBA" id="ARBA00023163"/>
    </source>
</evidence>
<feature type="region of interest" description="Disordered" evidence="9">
    <location>
        <begin position="157"/>
        <end position="211"/>
    </location>
</feature>
<dbReference type="Pfam" id="PF00010">
    <property type="entry name" value="HLH"/>
    <property type="match status" value="1"/>
</dbReference>
<keyword evidence="6" id="KW-0238">DNA-binding</keyword>
<dbReference type="GO" id="GO:0005634">
    <property type="term" value="C:nucleus"/>
    <property type="evidence" value="ECO:0007669"/>
    <property type="project" value="UniProtKB-SubCell"/>
</dbReference>
<name>A0A6A2WZ30_HIBSY</name>
<dbReference type="InterPro" id="IPR008972">
    <property type="entry name" value="Cupredoxin"/>
</dbReference>
<reference evidence="11" key="1">
    <citation type="submission" date="2019-09" db="EMBL/GenBank/DDBJ databases">
        <title>Draft genome information of white flower Hibiscus syriacus.</title>
        <authorList>
            <person name="Kim Y.-M."/>
        </authorList>
    </citation>
    <scope>NUCLEOTIDE SEQUENCE [LARGE SCALE GENOMIC DNA]</scope>
    <source>
        <strain evidence="11">YM2019G1</strain>
    </source>
</reference>
<evidence type="ECO:0000256" key="3">
    <source>
        <dbReference type="ARBA" id="ARBA00022723"/>
    </source>
</evidence>
<dbReference type="PANTHER" id="PTHR12565:SF456">
    <property type="entry name" value="BHLH DOMAIN-CONTAINING PROTEIN"/>
    <property type="match status" value="1"/>
</dbReference>
<dbReference type="PANTHER" id="PTHR12565">
    <property type="entry name" value="STEROL REGULATORY ELEMENT-BINDING PROTEIN"/>
    <property type="match status" value="1"/>
</dbReference>
<gene>
    <name evidence="11" type="ORF">F3Y22_tig00112411pilonHSYRG00130</name>
</gene>
<keyword evidence="7" id="KW-0804">Transcription</keyword>
<dbReference type="FunFam" id="4.10.280.10:FF:000002">
    <property type="entry name" value="Basic helix-loop-helix transcription factor"/>
    <property type="match status" value="1"/>
</dbReference>
<feature type="domain" description="BHLH" evidence="10">
    <location>
        <begin position="220"/>
        <end position="270"/>
    </location>
</feature>
<evidence type="ECO:0000259" key="10">
    <source>
        <dbReference type="PROSITE" id="PS50888"/>
    </source>
</evidence>
<dbReference type="InterPro" id="IPR036638">
    <property type="entry name" value="HLH_DNA-bd_sf"/>
</dbReference>
<feature type="compositionally biased region" description="Basic and acidic residues" evidence="9">
    <location>
        <begin position="171"/>
        <end position="186"/>
    </location>
</feature>
<evidence type="ECO:0000256" key="2">
    <source>
        <dbReference type="ARBA" id="ARBA00010609"/>
    </source>
</evidence>
<evidence type="ECO:0000256" key="9">
    <source>
        <dbReference type="SAM" id="MobiDB-lite"/>
    </source>
</evidence>
<dbReference type="GO" id="GO:0016491">
    <property type="term" value="F:oxidoreductase activity"/>
    <property type="evidence" value="ECO:0007669"/>
    <property type="project" value="InterPro"/>
</dbReference>
<evidence type="ECO:0000256" key="6">
    <source>
        <dbReference type="ARBA" id="ARBA00023125"/>
    </source>
</evidence>
<dbReference type="EMBL" id="VEPZ02001575">
    <property type="protein sequence ID" value="KAE8667412.1"/>
    <property type="molecule type" value="Genomic_DNA"/>
</dbReference>
<evidence type="ECO:0000256" key="1">
    <source>
        <dbReference type="ARBA" id="ARBA00004123"/>
    </source>
</evidence>
<dbReference type="SUPFAM" id="SSF47459">
    <property type="entry name" value="HLH, helix-loop-helix DNA-binding domain"/>
    <property type="match status" value="1"/>
</dbReference>
<dbReference type="InterPro" id="IPR011706">
    <property type="entry name" value="Cu-oxidase_C"/>
</dbReference>
<comment type="similarity">
    <text evidence="2">Belongs to the multicopper oxidase family.</text>
</comment>
<keyword evidence="12" id="KW-1185">Reference proteome</keyword>
<sequence length="550" mass="61206">MNRALPEMLQSSDMTVLERQRARLKWQAEQFQQQNYFSELSGVFSSQTGHVQGFQQGCLMSRGGARGDSVLSDMAMTRQLKHEPGLETAWQGLGKVDMEFAPCGYGSGPSFDMNHAISRTSSCPPAVAAAAAVGSKAVKGNSLKMGSTVGRVSFKKRKVEKSQNTEVVAEDESKRIKASEEERESKITGSSTHRNSTDKKENSGDTSKLDYIHVRARRGQATDSHSLAERVRREKISERMKYLQDLVPGCNKITGKAGMLDEIINYVQSLQRQVEFLSMKLATVNPSLDFNIENLYVKEVLPSCTTNFPPVGMAPEMENHSPYLQFNPIQQVVSGCGMEMGTNSCDMALRRTISAPVSIPEASFLDTSCFTDMQQIQPSAAWDVELQNLYNVEFPGSIEASGLKMEMEMEMHQAKQDCFQLNGVVSTKDVNLLIVESHPFHLHGYNFFVVGTGIRNFKQAKGPAKYNLVDPPKRNMDGIPTGGWTAIRFRADNPGVWFKHCHLEVHTGWGLKNICGREWRRTQSIHFASNVSCFLYSVAPYTAKGIHGFL</sequence>
<protein>
    <submittedName>
        <fullName evidence="11">Transcription factor HBI1</fullName>
    </submittedName>
</protein>
<dbReference type="CDD" id="cd18919">
    <property type="entry name" value="bHLH_AtBPE_like"/>
    <property type="match status" value="1"/>
</dbReference>
<dbReference type="InterPro" id="IPR002355">
    <property type="entry name" value="Cu_oxidase_Cu_BS"/>
</dbReference>
<comment type="caution">
    <text evidence="11">The sequence shown here is derived from an EMBL/GenBank/DDBJ whole genome shotgun (WGS) entry which is preliminary data.</text>
</comment>
<dbReference type="Pfam" id="PF07731">
    <property type="entry name" value="Cu-oxidase_2"/>
    <property type="match status" value="1"/>
</dbReference>
<proteinExistence type="inferred from homology"/>
<dbReference type="GO" id="GO:0003677">
    <property type="term" value="F:DNA binding"/>
    <property type="evidence" value="ECO:0007669"/>
    <property type="project" value="UniProtKB-KW"/>
</dbReference>
<dbReference type="SUPFAM" id="SSF49503">
    <property type="entry name" value="Cupredoxins"/>
    <property type="match status" value="1"/>
</dbReference>
<dbReference type="GO" id="GO:0005507">
    <property type="term" value="F:copper ion binding"/>
    <property type="evidence" value="ECO:0007669"/>
    <property type="project" value="InterPro"/>
</dbReference>
<keyword evidence="8" id="KW-0539">Nucleus</keyword>
<dbReference type="InterPro" id="IPR024097">
    <property type="entry name" value="bHLH_ZIP_TF"/>
</dbReference>